<dbReference type="GO" id="GO:0030976">
    <property type="term" value="F:thiamine pyrophosphate binding"/>
    <property type="evidence" value="ECO:0007669"/>
    <property type="project" value="InterPro"/>
</dbReference>
<dbReference type="InterPro" id="IPR029035">
    <property type="entry name" value="DHS-like_NAD/FAD-binding_dom"/>
</dbReference>
<dbReference type="GO" id="GO:0044272">
    <property type="term" value="P:sulfur compound biosynthetic process"/>
    <property type="evidence" value="ECO:0007669"/>
    <property type="project" value="UniProtKB-ARBA"/>
</dbReference>
<dbReference type="FunFam" id="3.40.50.970:FF:000007">
    <property type="entry name" value="Acetolactate synthase"/>
    <property type="match status" value="1"/>
</dbReference>
<dbReference type="SUPFAM" id="SSF52467">
    <property type="entry name" value="DHS-like NAD/FAD-binding domain"/>
    <property type="match status" value="1"/>
</dbReference>
<dbReference type="RefSeq" id="WP_144729485.1">
    <property type="nucleotide sequence ID" value="NZ_ML675580.1"/>
</dbReference>
<dbReference type="InterPro" id="IPR000399">
    <property type="entry name" value="TPP-bd_CS"/>
</dbReference>
<dbReference type="SUPFAM" id="SSF52518">
    <property type="entry name" value="Thiamin diphosphate-binding fold (THDP-binding)"/>
    <property type="match status" value="2"/>
</dbReference>
<dbReference type="GO" id="GO:0050660">
    <property type="term" value="F:flavin adenine dinucleotide binding"/>
    <property type="evidence" value="ECO:0007669"/>
    <property type="project" value="TreeGrafter"/>
</dbReference>
<dbReference type="OrthoDB" id="6837at2157"/>
<dbReference type="AlphaFoldDB" id="A0A557SXD9"/>
<accession>A0A557SXD9</accession>
<dbReference type="InterPro" id="IPR012001">
    <property type="entry name" value="Thiamin_PyroP_enz_TPP-bd_dom"/>
</dbReference>
<dbReference type="GO" id="GO:0005948">
    <property type="term" value="C:acetolactate synthase complex"/>
    <property type="evidence" value="ECO:0007669"/>
    <property type="project" value="TreeGrafter"/>
</dbReference>
<dbReference type="PROSITE" id="PS00187">
    <property type="entry name" value="TPP_ENZYMES"/>
    <property type="match status" value="1"/>
</dbReference>
<evidence type="ECO:0000259" key="5">
    <source>
        <dbReference type="Pfam" id="PF02775"/>
    </source>
</evidence>
<dbReference type="InterPro" id="IPR045229">
    <property type="entry name" value="TPP_enz"/>
</dbReference>
<protein>
    <submittedName>
        <fullName evidence="7">Putative acetolactate synthase</fullName>
    </submittedName>
</protein>
<dbReference type="Pfam" id="PF02775">
    <property type="entry name" value="TPP_enzyme_C"/>
    <property type="match status" value="1"/>
</dbReference>
<dbReference type="NCBIfam" id="NF006187">
    <property type="entry name" value="PRK08322.1"/>
    <property type="match status" value="1"/>
</dbReference>
<evidence type="ECO:0000256" key="2">
    <source>
        <dbReference type="ARBA" id="ARBA00023052"/>
    </source>
</evidence>
<evidence type="ECO:0000313" key="7">
    <source>
        <dbReference type="EMBL" id="TVP41270.1"/>
    </source>
</evidence>
<feature type="domain" description="Thiamine pyrophosphate enzyme N-terminal TPP-binding" evidence="6">
    <location>
        <begin position="1"/>
        <end position="116"/>
    </location>
</feature>
<dbReference type="Gene3D" id="3.40.50.1220">
    <property type="entry name" value="TPP-binding domain"/>
    <property type="match status" value="1"/>
</dbReference>
<evidence type="ECO:0000256" key="3">
    <source>
        <dbReference type="RuleBase" id="RU362132"/>
    </source>
</evidence>
<keyword evidence="8" id="KW-1185">Reference proteome</keyword>
<dbReference type="Pfam" id="PF00205">
    <property type="entry name" value="TPP_enzyme_M"/>
    <property type="match status" value="1"/>
</dbReference>
<dbReference type="PANTHER" id="PTHR18968">
    <property type="entry name" value="THIAMINE PYROPHOSPHATE ENZYMES"/>
    <property type="match status" value="1"/>
</dbReference>
<dbReference type="Proteomes" id="UP000315289">
    <property type="component" value="Unassembled WGS sequence"/>
</dbReference>
<gene>
    <name evidence="7" type="ORF">NARC_40233</name>
</gene>
<dbReference type="GO" id="GO:0009097">
    <property type="term" value="P:isoleucine biosynthetic process"/>
    <property type="evidence" value="ECO:0007669"/>
    <property type="project" value="TreeGrafter"/>
</dbReference>
<dbReference type="PANTHER" id="PTHR18968:SF129">
    <property type="entry name" value="ACETOLACTATE SYNTHASE"/>
    <property type="match status" value="1"/>
</dbReference>
<dbReference type="GO" id="GO:0000287">
    <property type="term" value="F:magnesium ion binding"/>
    <property type="evidence" value="ECO:0007669"/>
    <property type="project" value="InterPro"/>
</dbReference>
<reference evidence="7 8" key="1">
    <citation type="journal article" date="2019" name="Front. Microbiol.">
        <title>Ammonia Oxidation by the Arctic Terrestrial Thaumarchaeote Candidatus Nitrosocosmicus arcticus Is Stimulated by Increasing Temperatures.</title>
        <authorList>
            <person name="Alves R.J.E."/>
            <person name="Kerou M."/>
            <person name="Zappe A."/>
            <person name="Bittner R."/>
            <person name="Abby S.S."/>
            <person name="Schmidt H.A."/>
            <person name="Pfeifer K."/>
            <person name="Schleper C."/>
        </authorList>
    </citation>
    <scope>NUCLEOTIDE SEQUENCE [LARGE SCALE GENOMIC DNA]</scope>
    <source>
        <strain evidence="7 8">Kfb</strain>
    </source>
</reference>
<comment type="similarity">
    <text evidence="1 3">Belongs to the TPP enzyme family.</text>
</comment>
<dbReference type="Gene3D" id="3.40.50.970">
    <property type="match status" value="2"/>
</dbReference>
<dbReference type="InterPro" id="IPR029061">
    <property type="entry name" value="THDP-binding"/>
</dbReference>
<evidence type="ECO:0000259" key="4">
    <source>
        <dbReference type="Pfam" id="PF00205"/>
    </source>
</evidence>
<proteinExistence type="inferred from homology"/>
<organism evidence="7 8">
    <name type="scientific">Candidatus Nitrosocosmicus arcticus</name>
    <dbReference type="NCBI Taxonomy" id="2035267"/>
    <lineage>
        <taxon>Archaea</taxon>
        <taxon>Nitrososphaerota</taxon>
        <taxon>Nitrososphaeria</taxon>
        <taxon>Nitrososphaerales</taxon>
        <taxon>Nitrososphaeraceae</taxon>
        <taxon>Candidatus Nitrosocosmicus</taxon>
    </lineage>
</organism>
<dbReference type="CDD" id="cd07035">
    <property type="entry name" value="TPP_PYR_POX_like"/>
    <property type="match status" value="1"/>
</dbReference>
<dbReference type="GO" id="GO:0009099">
    <property type="term" value="P:L-valine biosynthetic process"/>
    <property type="evidence" value="ECO:0007669"/>
    <property type="project" value="TreeGrafter"/>
</dbReference>
<evidence type="ECO:0000259" key="6">
    <source>
        <dbReference type="Pfam" id="PF02776"/>
    </source>
</evidence>
<evidence type="ECO:0000313" key="8">
    <source>
        <dbReference type="Proteomes" id="UP000315289"/>
    </source>
</evidence>
<dbReference type="Pfam" id="PF02776">
    <property type="entry name" value="TPP_enzyme_N"/>
    <property type="match status" value="1"/>
</dbReference>
<comment type="caution">
    <text evidence="7">The sequence shown here is derived from an EMBL/GenBank/DDBJ whole genome shotgun (WGS) entry which is preliminary data.</text>
</comment>
<feature type="domain" description="Thiamine pyrophosphate enzyme central" evidence="4">
    <location>
        <begin position="188"/>
        <end position="319"/>
    </location>
</feature>
<evidence type="ECO:0000256" key="1">
    <source>
        <dbReference type="ARBA" id="ARBA00007812"/>
    </source>
</evidence>
<feature type="domain" description="Thiamine pyrophosphate enzyme TPP-binding" evidence="5">
    <location>
        <begin position="393"/>
        <end position="539"/>
    </location>
</feature>
<dbReference type="EMBL" id="VOAH01000004">
    <property type="protein sequence ID" value="TVP41270.1"/>
    <property type="molecule type" value="Genomic_DNA"/>
</dbReference>
<dbReference type="InterPro" id="IPR012000">
    <property type="entry name" value="Thiamin_PyroP_enz_cen_dom"/>
</dbReference>
<sequence>MKASDLFVKCLEAENVEYIFGIPGEETNDLMISISESETIKFILVRHEQAAAFMADVYGRLTNKVGVCLATLGPGATNLTTGVASANMDRSPLLAITGQTEITQMHKESHQNMDPVTMFTPITKWTWSVRDADGIPEILRRAFKIATEEKMGATHLDLPVDVAKMESYLKPLSSKKGIISGPTPSMLHDATKLILRSTAPVILVGNGCIRNNASNIIRRFAELTGIYSMNTFMGKGVISDVSPTHMGTIGIKESDYALNALKLADVVISIGYDLVEYSPKNWNGSNTKKIIHIDSTSAEVDNYYNPDIEMSGDLEFTINLLINSIETCQNEIQINSINKQKIIPTKAKFKKIKEEVDRRIEQFNDDESYPIKPEKLIYDIRSVLSSDDILISDVGAHKLWIAKIFKTFNPNTCIISNGFCSMGFALPGSIGAQLACPTRKVVAMCGDGGFLMNVQELETAVRLHLPIIIVVWCDSDLGVISTKQKLEFGKSVFTHFRNPDFVKLAESFGAKGYKITSTSEFSCVFREALKSSRIPVVIAIDIDANRNELLFRHDPFRD</sequence>
<name>A0A557SXD9_9ARCH</name>
<dbReference type="GO" id="GO:0003984">
    <property type="term" value="F:acetolactate synthase activity"/>
    <property type="evidence" value="ECO:0007669"/>
    <property type="project" value="TreeGrafter"/>
</dbReference>
<keyword evidence="2 3" id="KW-0786">Thiamine pyrophosphate</keyword>
<dbReference type="InterPro" id="IPR011766">
    <property type="entry name" value="TPP_enzyme_TPP-bd"/>
</dbReference>